<name>A0A8J4CBW5_9CHLO</name>
<dbReference type="Proteomes" id="UP000722791">
    <property type="component" value="Unassembled WGS sequence"/>
</dbReference>
<gene>
    <name evidence="1" type="ORF">Vretifemale_8792</name>
    <name evidence="2" type="ORF">Vretimale_18336</name>
</gene>
<proteinExistence type="predicted"/>
<reference evidence="1" key="1">
    <citation type="journal article" date="2021" name="Proc. Natl. Acad. Sci. U.S.A.">
        <title>Three genomes in the algal genus Volvox reveal the fate of a haploid sex-determining region after a transition to homothallism.</title>
        <authorList>
            <person name="Yamamoto K."/>
            <person name="Hamaji T."/>
            <person name="Kawai-Toyooka H."/>
            <person name="Matsuzaki R."/>
            <person name="Takahashi F."/>
            <person name="Nishimura Y."/>
            <person name="Kawachi M."/>
            <person name="Noguchi H."/>
            <person name="Minakuchi Y."/>
            <person name="Umen J.G."/>
            <person name="Toyoda A."/>
            <person name="Nozaki H."/>
        </authorList>
    </citation>
    <scope>NUCLEOTIDE SEQUENCE</scope>
    <source>
        <strain evidence="2">NIES-3785</strain>
        <strain evidence="1">NIES-3786</strain>
    </source>
</reference>
<dbReference type="OrthoDB" id="542657at2759"/>
<dbReference type="EMBL" id="BNCP01000016">
    <property type="protein sequence ID" value="GIL79458.1"/>
    <property type="molecule type" value="Genomic_DNA"/>
</dbReference>
<comment type="caution">
    <text evidence="1">The sequence shown here is derived from an EMBL/GenBank/DDBJ whole genome shotgun (WGS) entry which is preliminary data.</text>
</comment>
<organism evidence="1 3">
    <name type="scientific">Volvox reticuliferus</name>
    <dbReference type="NCBI Taxonomy" id="1737510"/>
    <lineage>
        <taxon>Eukaryota</taxon>
        <taxon>Viridiplantae</taxon>
        <taxon>Chlorophyta</taxon>
        <taxon>core chlorophytes</taxon>
        <taxon>Chlorophyceae</taxon>
        <taxon>CS clade</taxon>
        <taxon>Chlamydomonadales</taxon>
        <taxon>Volvocaceae</taxon>
        <taxon>Volvox</taxon>
    </lineage>
</organism>
<evidence type="ECO:0000313" key="3">
    <source>
        <dbReference type="Proteomes" id="UP000747110"/>
    </source>
</evidence>
<evidence type="ECO:0000313" key="1">
    <source>
        <dbReference type="EMBL" id="GIL79458.1"/>
    </source>
</evidence>
<protein>
    <submittedName>
        <fullName evidence="1">Uncharacterized protein</fullName>
    </submittedName>
</protein>
<keyword evidence="3" id="KW-1185">Reference proteome</keyword>
<dbReference type="EMBL" id="BNCQ01000066">
    <property type="protein sequence ID" value="GIM15575.1"/>
    <property type="molecule type" value="Genomic_DNA"/>
</dbReference>
<dbReference type="Proteomes" id="UP000747110">
    <property type="component" value="Unassembled WGS sequence"/>
</dbReference>
<accession>A0A8J4CBW5</accession>
<evidence type="ECO:0000313" key="2">
    <source>
        <dbReference type="EMBL" id="GIM15575.1"/>
    </source>
</evidence>
<sequence>MTMYLNNPLGNNLNDAEFSNSDFRTVRFSNAGANYLTISPCSGLAPLPTTLRPGNPSDGALILYHPNSVYGLYYNEHVHGPFATGLKVNPFTPGLSPISSVAKPTYVKPDVMQERFPAMRSADDPLNWITDEELDMRTTRAAAFQQRMPLLCRSVQQ</sequence>
<dbReference type="AlphaFoldDB" id="A0A8J4CBW5"/>